<sequence length="206" mass="21935">MPRLLSCLLLLLTLLPLPAGARDHTDCPARAAGLVDALLDRWVSRLAQGDPQAMAALYAPEAYLLPSRSDLPRRGRGAIADYFIQFLADRPVARLMTRDTTAACDELTVMGIYSFSFGAVPEPATATTAEAVSRADDVARAEQVARARFTFVFGPDAAGDWLIRHHHSSQQPSSLELPLGHDPTLTAPGQPVTPPATTAPQQAGGA</sequence>
<keyword evidence="2" id="KW-0732">Signal</keyword>
<feature type="region of interest" description="Disordered" evidence="1">
    <location>
        <begin position="167"/>
        <end position="206"/>
    </location>
</feature>
<dbReference type="InterPro" id="IPR037401">
    <property type="entry name" value="SnoaL-like"/>
</dbReference>
<evidence type="ECO:0000313" key="5">
    <source>
        <dbReference type="Proteomes" id="UP000317990"/>
    </source>
</evidence>
<evidence type="ECO:0000256" key="2">
    <source>
        <dbReference type="SAM" id="SignalP"/>
    </source>
</evidence>
<dbReference type="InterPro" id="IPR032710">
    <property type="entry name" value="NTF2-like_dom_sf"/>
</dbReference>
<gene>
    <name evidence="4" type="ORF">ERJ67_04065</name>
</gene>
<dbReference type="SUPFAM" id="SSF54427">
    <property type="entry name" value="NTF2-like"/>
    <property type="match status" value="1"/>
</dbReference>
<evidence type="ECO:0000259" key="3">
    <source>
        <dbReference type="Pfam" id="PF12680"/>
    </source>
</evidence>
<dbReference type="Gene3D" id="3.10.450.50">
    <property type="match status" value="1"/>
</dbReference>
<dbReference type="Proteomes" id="UP000317990">
    <property type="component" value="Unassembled WGS sequence"/>
</dbReference>
<comment type="caution">
    <text evidence="4">The sequence shown here is derived from an EMBL/GenBank/DDBJ whole genome shotgun (WGS) entry which is preliminary data.</text>
</comment>
<evidence type="ECO:0000256" key="1">
    <source>
        <dbReference type="SAM" id="MobiDB-lite"/>
    </source>
</evidence>
<feature type="compositionally biased region" description="Low complexity" evidence="1">
    <location>
        <begin position="169"/>
        <end position="178"/>
    </location>
</feature>
<reference evidence="4 5" key="1">
    <citation type="journal article" date="2019" name="mSystems">
        <title>Life at home and on the roam: Genomic adaptions reflect the dual lifestyle of an intracellular, facultative symbiont.</title>
        <authorList>
            <person name="Burgsdorf I."/>
        </authorList>
    </citation>
    <scope>NUCLEOTIDE SEQUENCE [LARGE SCALE GENOMIC DNA]</scope>
    <source>
        <strain evidence="4">277cV</strain>
    </source>
</reference>
<protein>
    <recommendedName>
        <fullName evidence="3">SnoaL-like domain-containing protein</fullName>
    </recommendedName>
</protein>
<proteinExistence type="predicted"/>
<dbReference type="Pfam" id="PF12680">
    <property type="entry name" value="SnoaL_2"/>
    <property type="match status" value="1"/>
</dbReference>
<name>A0A524RPB7_9CHRO</name>
<feature type="chain" id="PRO_5022188554" description="SnoaL-like domain-containing protein" evidence="2">
    <location>
        <begin position="22"/>
        <end position="206"/>
    </location>
</feature>
<dbReference type="AlphaFoldDB" id="A0A524RPB7"/>
<organism evidence="4 5">
    <name type="scientific">Aphanocapsa feldmannii 277cV</name>
    <dbReference type="NCBI Taxonomy" id="2507553"/>
    <lineage>
        <taxon>Bacteria</taxon>
        <taxon>Bacillati</taxon>
        <taxon>Cyanobacteriota</taxon>
        <taxon>Cyanophyceae</taxon>
        <taxon>Oscillatoriophycideae</taxon>
        <taxon>Chroococcales</taxon>
        <taxon>Microcystaceae</taxon>
        <taxon>Aphanocapsa</taxon>
    </lineage>
</organism>
<accession>A0A524RPB7</accession>
<evidence type="ECO:0000313" key="4">
    <source>
        <dbReference type="EMBL" id="TGG93645.1"/>
    </source>
</evidence>
<feature type="domain" description="SnoaL-like" evidence="3">
    <location>
        <begin position="40"/>
        <end position="126"/>
    </location>
</feature>
<dbReference type="EMBL" id="SRMO01000051">
    <property type="protein sequence ID" value="TGG93645.1"/>
    <property type="molecule type" value="Genomic_DNA"/>
</dbReference>
<feature type="compositionally biased region" description="Low complexity" evidence="1">
    <location>
        <begin position="186"/>
        <end position="206"/>
    </location>
</feature>
<feature type="signal peptide" evidence="2">
    <location>
        <begin position="1"/>
        <end position="21"/>
    </location>
</feature>